<dbReference type="Proteomes" id="UP001054945">
    <property type="component" value="Unassembled WGS sequence"/>
</dbReference>
<evidence type="ECO:0000313" key="2">
    <source>
        <dbReference type="Proteomes" id="UP001054945"/>
    </source>
</evidence>
<keyword evidence="2" id="KW-1185">Reference proteome</keyword>
<reference evidence="1 2" key="1">
    <citation type="submission" date="2021-06" db="EMBL/GenBank/DDBJ databases">
        <title>Caerostris extrusa draft genome.</title>
        <authorList>
            <person name="Kono N."/>
            <person name="Arakawa K."/>
        </authorList>
    </citation>
    <scope>NUCLEOTIDE SEQUENCE [LARGE SCALE GENOMIC DNA]</scope>
</reference>
<organism evidence="1 2">
    <name type="scientific">Caerostris extrusa</name>
    <name type="common">Bark spider</name>
    <name type="synonym">Caerostris bankana</name>
    <dbReference type="NCBI Taxonomy" id="172846"/>
    <lineage>
        <taxon>Eukaryota</taxon>
        <taxon>Metazoa</taxon>
        <taxon>Ecdysozoa</taxon>
        <taxon>Arthropoda</taxon>
        <taxon>Chelicerata</taxon>
        <taxon>Arachnida</taxon>
        <taxon>Araneae</taxon>
        <taxon>Araneomorphae</taxon>
        <taxon>Entelegynae</taxon>
        <taxon>Araneoidea</taxon>
        <taxon>Araneidae</taxon>
        <taxon>Caerostris</taxon>
    </lineage>
</organism>
<proteinExistence type="predicted"/>
<protein>
    <submittedName>
        <fullName evidence="1">Uncharacterized protein</fullName>
    </submittedName>
</protein>
<comment type="caution">
    <text evidence="1">The sequence shown here is derived from an EMBL/GenBank/DDBJ whole genome shotgun (WGS) entry which is preliminary data.</text>
</comment>
<dbReference type="EMBL" id="BPLR01014618">
    <property type="protein sequence ID" value="GIY70032.1"/>
    <property type="molecule type" value="Genomic_DNA"/>
</dbReference>
<dbReference type="AlphaFoldDB" id="A0AAV4VIM2"/>
<accession>A0AAV4VIM2</accession>
<sequence>MSSMVSARVQPTQCGLQFPRWPEQGTGRFALPFLHPLLSCNIHLTPHKYRCKTVVLVLSLQNGSSKRPQLTLIVSLVVRIQSSGIHAGFVRTS</sequence>
<evidence type="ECO:0000313" key="1">
    <source>
        <dbReference type="EMBL" id="GIY70032.1"/>
    </source>
</evidence>
<gene>
    <name evidence="1" type="ORF">CEXT_476711</name>
</gene>
<name>A0AAV4VIM2_CAEEX</name>